<evidence type="ECO:0000313" key="16">
    <source>
        <dbReference type="Proteomes" id="UP000504756"/>
    </source>
</evidence>
<dbReference type="GO" id="GO:0005886">
    <property type="term" value="C:plasma membrane"/>
    <property type="evidence" value="ECO:0007669"/>
    <property type="project" value="UniProtKB-SubCell"/>
</dbReference>
<keyword evidence="9 10" id="KW-0472">Membrane</keyword>
<accession>A0A1I4F5V4</accession>
<evidence type="ECO:0000313" key="14">
    <source>
        <dbReference type="EMBL" id="WEA13109.1"/>
    </source>
</evidence>
<reference evidence="12 15" key="1">
    <citation type="submission" date="2016-10" db="EMBL/GenBank/DDBJ databases">
        <authorList>
            <person name="de Groot N.N."/>
        </authorList>
    </citation>
    <scope>NUCLEOTIDE SEQUENCE [LARGE SCALE GENOMIC DNA]</scope>
    <source>
        <strain evidence="12 15">M79</strain>
    </source>
</reference>
<keyword evidence="2" id="KW-0813">Transport</keyword>
<organism evidence="12 15">
    <name type="scientific">Lactococcus garvieae</name>
    <dbReference type="NCBI Taxonomy" id="1363"/>
    <lineage>
        <taxon>Bacteria</taxon>
        <taxon>Bacillati</taxon>
        <taxon>Bacillota</taxon>
        <taxon>Bacilli</taxon>
        <taxon>Lactobacillales</taxon>
        <taxon>Streptococcaceae</taxon>
        <taxon>Lactococcus</taxon>
    </lineage>
</organism>
<dbReference type="GO" id="GO:0015379">
    <property type="term" value="F:potassium:chloride symporter activity"/>
    <property type="evidence" value="ECO:0007669"/>
    <property type="project" value="InterPro"/>
</dbReference>
<dbReference type="Proteomes" id="UP000181969">
    <property type="component" value="Unassembled WGS sequence"/>
</dbReference>
<dbReference type="InterPro" id="IPR004772">
    <property type="entry name" value="TrkH"/>
</dbReference>
<feature type="transmembrane region" description="Helical" evidence="10">
    <location>
        <begin position="125"/>
        <end position="149"/>
    </location>
</feature>
<evidence type="ECO:0000256" key="7">
    <source>
        <dbReference type="ARBA" id="ARBA00022989"/>
    </source>
</evidence>
<feature type="transmembrane region" description="Helical" evidence="10">
    <location>
        <begin position="189"/>
        <end position="214"/>
    </location>
</feature>
<evidence type="ECO:0000256" key="3">
    <source>
        <dbReference type="ARBA" id="ARBA00022475"/>
    </source>
</evidence>
<feature type="transmembrane region" description="Helical" evidence="10">
    <location>
        <begin position="400"/>
        <end position="421"/>
    </location>
</feature>
<evidence type="ECO:0000256" key="8">
    <source>
        <dbReference type="ARBA" id="ARBA00023065"/>
    </source>
</evidence>
<evidence type="ECO:0000256" key="5">
    <source>
        <dbReference type="ARBA" id="ARBA00022692"/>
    </source>
</evidence>
<dbReference type="InterPro" id="IPR003445">
    <property type="entry name" value="Cat_transpt"/>
</dbReference>
<keyword evidence="7 10" id="KW-1133">Transmembrane helix</keyword>
<dbReference type="EMBL" id="CP109635">
    <property type="protein sequence ID" value="UYT11238.1"/>
    <property type="molecule type" value="Genomic_DNA"/>
</dbReference>
<evidence type="ECO:0000256" key="4">
    <source>
        <dbReference type="ARBA" id="ARBA00022538"/>
    </source>
</evidence>
<keyword evidence="8" id="KW-0406">Ion transport</keyword>
<dbReference type="PANTHER" id="PTHR32024">
    <property type="entry name" value="TRK SYSTEM POTASSIUM UPTAKE PROTEIN TRKG-RELATED"/>
    <property type="match status" value="1"/>
</dbReference>
<evidence type="ECO:0000313" key="11">
    <source>
        <dbReference type="EMBL" id="GFO51754.1"/>
    </source>
</evidence>
<dbReference type="PANTHER" id="PTHR32024:SF1">
    <property type="entry name" value="KTR SYSTEM POTASSIUM UPTAKE PROTEIN B"/>
    <property type="match status" value="1"/>
</dbReference>
<keyword evidence="3" id="KW-1003">Cell membrane</keyword>
<feature type="transmembrane region" description="Helical" evidence="10">
    <location>
        <begin position="74"/>
        <end position="98"/>
    </location>
</feature>
<reference evidence="14" key="4">
    <citation type="submission" date="2023-02" db="EMBL/GenBank/DDBJ databases">
        <title>Comparative genomics and fermentation flavor characterization of five lactic acid bacteria reveal flavor biosynthesis metabolic pathways in fermented muskmelon puree.</title>
        <authorList>
            <person name="Yuan L."/>
            <person name="Li M."/>
            <person name="Xu X."/>
            <person name="Lao F."/>
            <person name="Wu J."/>
        </authorList>
    </citation>
    <scope>NUCLEOTIDE SEQUENCE</scope>
    <source>
        <strain evidence="14">Pa-2</strain>
    </source>
</reference>
<dbReference type="EMBL" id="FOTJ01000001">
    <property type="protein sequence ID" value="SFL13375.1"/>
    <property type="molecule type" value="Genomic_DNA"/>
</dbReference>
<evidence type="ECO:0000256" key="9">
    <source>
        <dbReference type="ARBA" id="ARBA00023136"/>
    </source>
</evidence>
<proteinExistence type="predicted"/>
<evidence type="ECO:0000256" key="1">
    <source>
        <dbReference type="ARBA" id="ARBA00004651"/>
    </source>
</evidence>
<feature type="transmembrane region" description="Helical" evidence="10">
    <location>
        <begin position="12"/>
        <end position="31"/>
    </location>
</feature>
<evidence type="ECO:0000313" key="15">
    <source>
        <dbReference type="Proteomes" id="UP000181969"/>
    </source>
</evidence>
<feature type="transmembrane region" description="Helical" evidence="10">
    <location>
        <begin position="226"/>
        <end position="244"/>
    </location>
</feature>
<evidence type="ECO:0000256" key="6">
    <source>
        <dbReference type="ARBA" id="ARBA00022958"/>
    </source>
</evidence>
<dbReference type="Proteomes" id="UP000504756">
    <property type="component" value="Unassembled WGS sequence"/>
</dbReference>
<evidence type="ECO:0000256" key="10">
    <source>
        <dbReference type="SAM" id="Phobius"/>
    </source>
</evidence>
<sequence>MQKNLKKLTALQIIFIAFLTLVIVGGTLLSLPISSKTGQFTHPIDALFTAVSATCVTGLTVIDTSAHWSLFGQVIILLLIEIGGLGFMTLVVSIFLLLNQKMSLKSRLIIQESYSLSDMSSGVRVVMNVLIISFLIQFCGSVLLSFAFVPKFGLVKGLWYSVFHAISAYCNAGFDLFGNSLMLYEHSPYVLMVIASMIVCGSLGFIVMMDLLNYKKQRKLSLHTRLALTTTTFLIFGGMILFLISDFESVSNNPAIFTMQSLFLSISQRTAGFSIQEYTLFSQASIFLTIMLMIIGGTSGSTAGGLKTTTIGVLALNVRSIIKRDKHTSFKNRTIPQSVVKQAYESVFLYFFMMVIATFALLLTNPKFRVDQLLFEVISALSTVGLSMGVTPGLNVPGKIIVGLLMFIGRVGVFTIIYSLNAKDSHESLYKYPEEKVMVG</sequence>
<name>A0A1I4F5V4_9LACT</name>
<protein>
    <submittedName>
        <fullName evidence="11">K+ transporter Trk</fullName>
    </submittedName>
    <submittedName>
        <fullName evidence="12">Trk system potassium uptake protein TrkH</fullName>
    </submittedName>
    <submittedName>
        <fullName evidence="13">TrkH family potassium uptake protein</fullName>
    </submittedName>
</protein>
<dbReference type="Pfam" id="PF02386">
    <property type="entry name" value="TrkH"/>
    <property type="match status" value="1"/>
</dbReference>
<dbReference type="NCBIfam" id="TIGR00933">
    <property type="entry name" value="2a38"/>
    <property type="match status" value="1"/>
</dbReference>
<keyword evidence="6" id="KW-0630">Potassium</keyword>
<dbReference type="AlphaFoldDB" id="A0A1I4F5V4"/>
<dbReference type="Proteomes" id="UP001217324">
    <property type="component" value="Chromosome"/>
</dbReference>
<dbReference type="EMBL" id="BLXU01000005">
    <property type="protein sequence ID" value="GFO51754.1"/>
    <property type="molecule type" value="Genomic_DNA"/>
</dbReference>
<reference evidence="11 16" key="2">
    <citation type="submission" date="2020-06" db="EMBL/GenBank/DDBJ databases">
        <title>Draft genome sequence of Lactic acid bacteria from Okinawan-style tofu.</title>
        <authorList>
            <person name="Takara I."/>
            <person name="Ikematsu S."/>
        </authorList>
    </citation>
    <scope>NUCLEOTIDE SEQUENCE [LARGE SCALE GENOMIC DNA]</scope>
    <source>
        <strain evidence="11">Lg38</strain>
        <strain evidence="16">lg38</strain>
    </source>
</reference>
<evidence type="ECO:0000256" key="2">
    <source>
        <dbReference type="ARBA" id="ARBA00022448"/>
    </source>
</evidence>
<dbReference type="EMBL" id="CP118627">
    <property type="protein sequence ID" value="WEA13109.1"/>
    <property type="molecule type" value="Genomic_DNA"/>
</dbReference>
<dbReference type="OrthoDB" id="9810952at2"/>
<keyword evidence="4" id="KW-0633">Potassium transport</keyword>
<feature type="transmembrane region" description="Helical" evidence="10">
    <location>
        <begin position="278"/>
        <end position="297"/>
    </location>
</feature>
<comment type="subcellular location">
    <subcellularLocation>
        <location evidence="1">Cell membrane</location>
        <topology evidence="1">Multi-pass membrane protein</topology>
    </subcellularLocation>
</comment>
<dbReference type="RefSeq" id="WP_023889574.1">
    <property type="nucleotide sequence ID" value="NZ_BLXU01000005.1"/>
</dbReference>
<feature type="transmembrane region" description="Helical" evidence="10">
    <location>
        <begin position="347"/>
        <end position="364"/>
    </location>
</feature>
<keyword evidence="5 10" id="KW-0812">Transmembrane</keyword>
<gene>
    <name evidence="11" type="primary">ntpJ</name>
    <name evidence="11" type="ORF">ikelab_10290</name>
    <name evidence="13" type="ORF">OF801_04620</name>
    <name evidence="14" type="ORF">PWF74_06085</name>
    <name evidence="12" type="ORF">SAMN05216438_101452</name>
</gene>
<dbReference type="Proteomes" id="UP001164042">
    <property type="component" value="Chromosome"/>
</dbReference>
<dbReference type="GeneID" id="61073986"/>
<evidence type="ECO:0000313" key="12">
    <source>
        <dbReference type="EMBL" id="SFL13375.1"/>
    </source>
</evidence>
<feature type="transmembrane region" description="Helical" evidence="10">
    <location>
        <begin position="43"/>
        <end position="62"/>
    </location>
</feature>
<reference evidence="13" key="3">
    <citation type="submission" date="2022-10" db="EMBL/GenBank/DDBJ databases">
        <title>Genome assembly of Lactococcus garvieae isolates from cricket gut.</title>
        <authorList>
            <person name="Luecke A.R."/>
            <person name="Brown A.M.V."/>
            <person name="Wakeman C.A."/>
        </authorList>
    </citation>
    <scope>NUCLEOTIDE SEQUENCE</scope>
    <source>
        <strain evidence="13">Alexii-11_2</strain>
    </source>
</reference>
<evidence type="ECO:0000313" key="13">
    <source>
        <dbReference type="EMBL" id="UYT11238.1"/>
    </source>
</evidence>